<protein>
    <recommendedName>
        <fullName evidence="2">Ribbon-helix-helix protein CopG domain-containing protein</fullName>
    </recommendedName>
</protein>
<dbReference type="EMBL" id="UOGI01000158">
    <property type="protein sequence ID" value="VAX32995.1"/>
    <property type="molecule type" value="Genomic_DNA"/>
</dbReference>
<reference evidence="1" key="1">
    <citation type="submission" date="2018-06" db="EMBL/GenBank/DDBJ databases">
        <authorList>
            <person name="Zhirakovskaya E."/>
        </authorList>
    </citation>
    <scope>NUCLEOTIDE SEQUENCE</scope>
</reference>
<organism evidence="1">
    <name type="scientific">hydrothermal vent metagenome</name>
    <dbReference type="NCBI Taxonomy" id="652676"/>
    <lineage>
        <taxon>unclassified sequences</taxon>
        <taxon>metagenomes</taxon>
        <taxon>ecological metagenomes</taxon>
    </lineage>
</organism>
<gene>
    <name evidence="1" type="ORF">MNBD_NITROSPIRAE03-345</name>
</gene>
<accession>A0A3B1DMU9</accession>
<dbReference type="AlphaFoldDB" id="A0A3B1DMU9"/>
<proteinExistence type="predicted"/>
<dbReference type="GO" id="GO:0006355">
    <property type="term" value="P:regulation of DNA-templated transcription"/>
    <property type="evidence" value="ECO:0007669"/>
    <property type="project" value="InterPro"/>
</dbReference>
<evidence type="ECO:0008006" key="2">
    <source>
        <dbReference type="Google" id="ProtNLM"/>
    </source>
</evidence>
<name>A0A3B1DMU9_9ZZZZ</name>
<evidence type="ECO:0000313" key="1">
    <source>
        <dbReference type="EMBL" id="VAX32995.1"/>
    </source>
</evidence>
<dbReference type="Gene3D" id="1.10.1220.10">
    <property type="entry name" value="Met repressor-like"/>
    <property type="match status" value="1"/>
</dbReference>
<dbReference type="InterPro" id="IPR013321">
    <property type="entry name" value="Arc_rbn_hlx_hlx"/>
</dbReference>
<sequence length="81" mass="9817">MEKRQRVAITISVPPETAQEYRMIAKTQGETISQLFREMFELYKEEKLKKEFYTLQRYGARRARELKITEKEIEKIVFEGR</sequence>